<dbReference type="Proteomes" id="UP000265864">
    <property type="component" value="Chromosome"/>
</dbReference>
<dbReference type="EMBL" id="CP032482">
    <property type="protein sequence ID" value="AYD43793.1"/>
    <property type="molecule type" value="Genomic_DNA"/>
</dbReference>
<gene>
    <name evidence="1" type="ORF">DXZ79_08810</name>
</gene>
<proteinExistence type="predicted"/>
<evidence type="ECO:0000313" key="2">
    <source>
        <dbReference type="Proteomes" id="UP000265864"/>
    </source>
</evidence>
<organism evidence="1 2">
    <name type="scientific">Yersinia rochesterensis</name>
    <dbReference type="NCBI Taxonomy" id="1604335"/>
    <lineage>
        <taxon>Bacteria</taxon>
        <taxon>Pseudomonadati</taxon>
        <taxon>Pseudomonadota</taxon>
        <taxon>Gammaproteobacteria</taxon>
        <taxon>Enterobacterales</taxon>
        <taxon>Yersiniaceae</taxon>
        <taxon>Yersinia</taxon>
    </lineage>
</organism>
<name>A0A8D4N5N8_9GAMM</name>
<accession>A0A8D4N5N8</accession>
<dbReference type="AlphaFoldDB" id="A0A8D4N5N8"/>
<sequence>MLNTPEVGSKENMRLRTSSINVKKSKTIVIIILAKRNSRGGIRILLSKLWQVVSGGLNSK</sequence>
<protein>
    <submittedName>
        <fullName evidence="1">Uncharacterized protein</fullName>
    </submittedName>
</protein>
<evidence type="ECO:0000313" key="1">
    <source>
        <dbReference type="EMBL" id="AYD43793.1"/>
    </source>
</evidence>
<reference evidence="1 2" key="1">
    <citation type="submission" date="2018-09" db="EMBL/GenBank/DDBJ databases">
        <title>Yersinia kristensenii subsp. rochesterensis subsp. nov., Isolated from Human Feces.</title>
        <authorList>
            <person name="Cunningham S.A."/>
            <person name="Jeraldo P."/>
            <person name="Patel R."/>
        </authorList>
    </citation>
    <scope>NUCLEOTIDE SEQUENCE [LARGE SCALE GENOMIC DNA]</scope>
    <source>
        <strain evidence="1 2">ATCC BAA-2637</strain>
    </source>
</reference>